<gene>
    <name evidence="7" type="ORF">C7Y71_011370</name>
</gene>
<evidence type="ECO:0000256" key="2">
    <source>
        <dbReference type="ARBA" id="ARBA00022748"/>
    </source>
</evidence>
<reference evidence="7 8" key="1">
    <citation type="submission" date="2018-11" db="EMBL/GenBank/DDBJ databases">
        <authorList>
            <person name="Na S.W."/>
            <person name="Baik M."/>
        </authorList>
    </citation>
    <scope>NUCLEOTIDE SEQUENCE [LARGE SCALE GENOMIC DNA]</scope>
    <source>
        <strain evidence="7 8">E39</strain>
    </source>
</reference>
<keyword evidence="3" id="KW-1015">Disulfide bond</keyword>
<dbReference type="RefSeq" id="WP_111899061.1">
    <property type="nucleotide sequence ID" value="NZ_CP033459.1"/>
</dbReference>
<dbReference type="Pfam" id="PF08534">
    <property type="entry name" value="Redoxin"/>
    <property type="match status" value="1"/>
</dbReference>
<dbReference type="GO" id="GO:0016491">
    <property type="term" value="F:oxidoreductase activity"/>
    <property type="evidence" value="ECO:0007669"/>
    <property type="project" value="InterPro"/>
</dbReference>
<dbReference type="PROSITE" id="PS00194">
    <property type="entry name" value="THIOREDOXIN_1"/>
    <property type="match status" value="1"/>
</dbReference>
<accession>A0A5P8E9B3</accession>
<organism evidence="7 8">
    <name type="scientific">Pseudoprevotella muciniphila</name>
    <dbReference type="NCBI Taxonomy" id="2133944"/>
    <lineage>
        <taxon>Bacteria</taxon>
        <taxon>Pseudomonadati</taxon>
        <taxon>Bacteroidota</taxon>
        <taxon>Bacteroidia</taxon>
        <taxon>Bacteroidales</taxon>
        <taxon>Prevotellaceae</taxon>
        <taxon>Pseudoprevotella</taxon>
    </lineage>
</organism>
<comment type="subcellular location">
    <subcellularLocation>
        <location evidence="1">Cell envelope</location>
    </subcellularLocation>
</comment>
<dbReference type="KEGG" id="alq:C7Y71_011370"/>
<feature type="signal peptide" evidence="5">
    <location>
        <begin position="1"/>
        <end position="19"/>
    </location>
</feature>
<sequence>MKKTLLCCLMAMPLMGLNAQQCIIEGELTKDSLRFEEKKVSQVYLTALDEYDNFQAIDSVKVKNGKFRFTRQLDPNDPILLYFITGFDNGAAHFFLEPGTVHLRFDAAFPSGCVATGTPNNELMREYDAIKKKCVAEQTDSARILKARYGDDFMAVPEGNAAWLRLGAEALMVAYGEQLQFLARHYDSPLAPLMMDRELYYLYNKKMAMRMVRSISPKLKKHPYYVSLLNNVRAMELKVGDELPDIKLPMSDGTQKFLSDYQGKFVLLDFWASWCAPCLKEMPKLKELYEENKDNNFAIISYSLDNIEDAWRGAISRLDIDKPNWLHASDLKAWKSPAAVLMGVTEIPRTILVSPDGRAIAFNLRGDELIQKVEQILMEEELKK</sequence>
<evidence type="ECO:0000313" key="7">
    <source>
        <dbReference type="EMBL" id="QFQ13556.1"/>
    </source>
</evidence>
<dbReference type="OrthoDB" id="9794348at2"/>
<keyword evidence="8" id="KW-1185">Reference proteome</keyword>
<dbReference type="Proteomes" id="UP000249375">
    <property type="component" value="Chromosome"/>
</dbReference>
<dbReference type="PROSITE" id="PS51352">
    <property type="entry name" value="THIOREDOXIN_2"/>
    <property type="match status" value="1"/>
</dbReference>
<dbReference type="PANTHER" id="PTHR42852">
    <property type="entry name" value="THIOL:DISULFIDE INTERCHANGE PROTEIN DSBE"/>
    <property type="match status" value="1"/>
</dbReference>
<dbReference type="EMBL" id="CP033459">
    <property type="protein sequence ID" value="QFQ13556.1"/>
    <property type="molecule type" value="Genomic_DNA"/>
</dbReference>
<evidence type="ECO:0000256" key="5">
    <source>
        <dbReference type="SAM" id="SignalP"/>
    </source>
</evidence>
<keyword evidence="4" id="KW-0676">Redox-active center</keyword>
<dbReference type="SUPFAM" id="SSF52833">
    <property type="entry name" value="Thioredoxin-like"/>
    <property type="match status" value="1"/>
</dbReference>
<feature type="chain" id="PRO_5024315319" evidence="5">
    <location>
        <begin position="20"/>
        <end position="384"/>
    </location>
</feature>
<name>A0A5P8E9B3_9BACT</name>
<protein>
    <submittedName>
        <fullName evidence="7">AhpC/TSA family protein</fullName>
    </submittedName>
</protein>
<dbReference type="GO" id="GO:0030313">
    <property type="term" value="C:cell envelope"/>
    <property type="evidence" value="ECO:0007669"/>
    <property type="project" value="UniProtKB-SubCell"/>
</dbReference>
<dbReference type="InterPro" id="IPR017937">
    <property type="entry name" value="Thioredoxin_CS"/>
</dbReference>
<proteinExistence type="predicted"/>
<keyword evidence="2" id="KW-0201">Cytochrome c-type biogenesis</keyword>
<dbReference type="Pfam" id="PF14289">
    <property type="entry name" value="DUF4369"/>
    <property type="match status" value="1"/>
</dbReference>
<dbReference type="AlphaFoldDB" id="A0A5P8E9B3"/>
<evidence type="ECO:0000259" key="6">
    <source>
        <dbReference type="PROSITE" id="PS51352"/>
    </source>
</evidence>
<dbReference type="InterPro" id="IPR025380">
    <property type="entry name" value="DUF4369"/>
</dbReference>
<evidence type="ECO:0000313" key="8">
    <source>
        <dbReference type="Proteomes" id="UP000249375"/>
    </source>
</evidence>
<dbReference type="CDD" id="cd02966">
    <property type="entry name" value="TlpA_like_family"/>
    <property type="match status" value="1"/>
</dbReference>
<dbReference type="InterPro" id="IPR036249">
    <property type="entry name" value="Thioredoxin-like_sf"/>
</dbReference>
<evidence type="ECO:0000256" key="4">
    <source>
        <dbReference type="ARBA" id="ARBA00023284"/>
    </source>
</evidence>
<dbReference type="InterPro" id="IPR013740">
    <property type="entry name" value="Redoxin"/>
</dbReference>
<evidence type="ECO:0000256" key="3">
    <source>
        <dbReference type="ARBA" id="ARBA00023157"/>
    </source>
</evidence>
<dbReference type="InterPro" id="IPR050553">
    <property type="entry name" value="Thioredoxin_ResA/DsbE_sf"/>
</dbReference>
<feature type="domain" description="Thioredoxin" evidence="6">
    <location>
        <begin position="237"/>
        <end position="384"/>
    </location>
</feature>
<dbReference type="InterPro" id="IPR013766">
    <property type="entry name" value="Thioredoxin_domain"/>
</dbReference>
<keyword evidence="5" id="KW-0732">Signal</keyword>
<evidence type="ECO:0000256" key="1">
    <source>
        <dbReference type="ARBA" id="ARBA00004196"/>
    </source>
</evidence>
<dbReference type="PANTHER" id="PTHR42852:SF6">
    <property type="entry name" value="THIOL:DISULFIDE INTERCHANGE PROTEIN DSBE"/>
    <property type="match status" value="1"/>
</dbReference>
<dbReference type="Gene3D" id="3.40.30.10">
    <property type="entry name" value="Glutaredoxin"/>
    <property type="match status" value="1"/>
</dbReference>
<dbReference type="GO" id="GO:0017004">
    <property type="term" value="P:cytochrome complex assembly"/>
    <property type="evidence" value="ECO:0007669"/>
    <property type="project" value="UniProtKB-KW"/>
</dbReference>